<reference evidence="1 2" key="1">
    <citation type="submission" date="2019-02" db="EMBL/GenBank/DDBJ databases">
        <title>Deep-cultivation of Planctomycetes and their phenomic and genomic characterization uncovers novel biology.</title>
        <authorList>
            <person name="Wiegand S."/>
            <person name="Jogler M."/>
            <person name="Boedeker C."/>
            <person name="Pinto D."/>
            <person name="Vollmers J."/>
            <person name="Rivas-Marin E."/>
            <person name="Kohn T."/>
            <person name="Peeters S.H."/>
            <person name="Heuer A."/>
            <person name="Rast P."/>
            <person name="Oberbeckmann S."/>
            <person name="Bunk B."/>
            <person name="Jeske O."/>
            <person name="Meyerdierks A."/>
            <person name="Storesund J.E."/>
            <person name="Kallscheuer N."/>
            <person name="Luecker S."/>
            <person name="Lage O.M."/>
            <person name="Pohl T."/>
            <person name="Merkel B.J."/>
            <person name="Hornburger P."/>
            <person name="Mueller R.-W."/>
            <person name="Bruemmer F."/>
            <person name="Labrenz M."/>
            <person name="Spormann A.M."/>
            <person name="Op den Camp H."/>
            <person name="Overmann J."/>
            <person name="Amann R."/>
            <person name="Jetten M.S.M."/>
            <person name="Mascher T."/>
            <person name="Medema M.H."/>
            <person name="Devos D.P."/>
            <person name="Kaster A.-K."/>
            <person name="Ovreas L."/>
            <person name="Rohde M."/>
            <person name="Galperin M.Y."/>
            <person name="Jogler C."/>
        </authorList>
    </citation>
    <scope>NUCLEOTIDE SEQUENCE [LARGE SCALE GENOMIC DNA]</scope>
    <source>
        <strain evidence="1 2">Poly24</strain>
    </source>
</reference>
<dbReference type="Proteomes" id="UP000315082">
    <property type="component" value="Chromosome"/>
</dbReference>
<dbReference type="InterPro" id="IPR012669">
    <property type="entry name" value="Pectate_lyase"/>
</dbReference>
<proteinExistence type="predicted"/>
<dbReference type="KEGG" id="rcf:Poly24_13200"/>
<sequence length="496" mass="56067">MATLYRMIWDRRFSRGSLAWGLVVVIAIAATPIARVDGDEPPTREQAVAAMHRAVKFFRDRASAGGGYVFRLSEDLSLREGEGKVGDSTAWIEPPATPAVGLAYLNAYRLTNDPILLDAAQQTATALINGQLVSGGWGEQIEFAPRDRARYAYRVDSMEVGKRRNTSTLDDNKTQSSLRFLMQLDSELEFRDAKLHEAARYGLDRVLAAQYRNGAWPQRFDGPNDQAEVPVVKASFPEQSPKTFPKQKYDSFYTLNDNTHCDVIATMLEAWDTYQDSRYQEAAVRGGDFLLLAQLPQPQPGWAQQYDYQMHPVWARKFEPPSISGGESQGAMQMLLHMYRRTGDPRYLEAVRTALPYFKQSLRDDGQLPRFLELQTNRPLYLTRKYALTYDDNDLPTHYGFVVKSKLDSIERELRKVESLPADQLWRPGKRKTPKMSDALAKAASQRIESLDQRGAWVEKGELKTHAKTPGGRVISSATFIKNLNVLAEYVAATNR</sequence>
<protein>
    <submittedName>
        <fullName evidence="1">Pectic acid lyase</fullName>
    </submittedName>
</protein>
<accession>A0A518JPZ6</accession>
<organism evidence="1 2">
    <name type="scientific">Rosistilla carotiformis</name>
    <dbReference type="NCBI Taxonomy" id="2528017"/>
    <lineage>
        <taxon>Bacteria</taxon>
        <taxon>Pseudomonadati</taxon>
        <taxon>Planctomycetota</taxon>
        <taxon>Planctomycetia</taxon>
        <taxon>Pirellulales</taxon>
        <taxon>Pirellulaceae</taxon>
        <taxon>Rosistilla</taxon>
    </lineage>
</organism>
<evidence type="ECO:0000313" key="1">
    <source>
        <dbReference type="EMBL" id="QDV67619.1"/>
    </source>
</evidence>
<dbReference type="Gene3D" id="1.50.10.20">
    <property type="match status" value="1"/>
</dbReference>
<dbReference type="SUPFAM" id="SSF81853">
    <property type="entry name" value="Family 10 polysaccharide lyase"/>
    <property type="match status" value="1"/>
</dbReference>
<dbReference type="OrthoDB" id="9804686at2"/>
<keyword evidence="1" id="KW-0456">Lyase</keyword>
<gene>
    <name evidence="1" type="ORF">Poly24_13200</name>
</gene>
<name>A0A518JPZ6_9BACT</name>
<dbReference type="AlphaFoldDB" id="A0A518JPZ6"/>
<keyword evidence="2" id="KW-1185">Reference proteome</keyword>
<dbReference type="EMBL" id="CP036348">
    <property type="protein sequence ID" value="QDV67619.1"/>
    <property type="molecule type" value="Genomic_DNA"/>
</dbReference>
<dbReference type="GO" id="GO:0016829">
    <property type="term" value="F:lyase activity"/>
    <property type="evidence" value="ECO:0007669"/>
    <property type="project" value="UniProtKB-KW"/>
</dbReference>
<evidence type="ECO:0000313" key="2">
    <source>
        <dbReference type="Proteomes" id="UP000315082"/>
    </source>
</evidence>
<dbReference type="Pfam" id="PF09492">
    <property type="entry name" value="Pec_lyase"/>
    <property type="match status" value="1"/>
</dbReference>